<keyword evidence="2" id="KW-1185">Reference proteome</keyword>
<sequence length="411" mass="45337">MGEAKRRKQLGLMPAVHPFEAHMDAEGTLTFSRAPEDAGLRERLEGALKLAHPYGAAWASAYRTRLVMHGGVDRFLDTAEDVATIPVPAHRRFVGEVALGAAPEDRDLRIEGGRVRVREEQHSFDGQKWQAFPANTDPRRAVQYLMQHPAASLQGDVVATFRAEVWREGRVDVDPEPPTDLLEPLEVLAREWCGQDDAEWLEVHRDALDDAGVQSPQAKRVTFDLRQPAPLQSPLSLSFATLGNVEVTPAPGGASYTLDGETWVSYEDGETVEDGLPPELAQIFDLETVAVTVHADGRIEWDENEVPGEDQDRLRTELREATGAGDPAAWAAWTAELLTSTFAEELQVPDGQRLPVPAAVRLDIPTDALRDPDPLAQTFMESEVSFDGVTWRDLYGEDLPEELRAFTPGDA</sequence>
<proteinExistence type="predicted"/>
<accession>A0A2T3WCB5</accession>
<dbReference type="EMBL" id="PYSV01000001">
    <property type="protein sequence ID" value="PTA69497.1"/>
    <property type="molecule type" value="Genomic_DNA"/>
</dbReference>
<evidence type="ECO:0000313" key="1">
    <source>
        <dbReference type="EMBL" id="PTA69497.1"/>
    </source>
</evidence>
<dbReference type="RefSeq" id="WP_107136090.1">
    <property type="nucleotide sequence ID" value="NZ_PYSV01000001.1"/>
</dbReference>
<comment type="caution">
    <text evidence="1">The sequence shown here is derived from an EMBL/GenBank/DDBJ whole genome shotgun (WGS) entry which is preliminary data.</text>
</comment>
<protein>
    <submittedName>
        <fullName evidence="1">Uncharacterized protein</fullName>
    </submittedName>
</protein>
<organism evidence="1 2">
    <name type="scientific">Deinococcus arcticus</name>
    <dbReference type="NCBI Taxonomy" id="2136176"/>
    <lineage>
        <taxon>Bacteria</taxon>
        <taxon>Thermotogati</taxon>
        <taxon>Deinococcota</taxon>
        <taxon>Deinococci</taxon>
        <taxon>Deinococcales</taxon>
        <taxon>Deinococcaceae</taxon>
        <taxon>Deinococcus</taxon>
    </lineage>
</organism>
<dbReference type="AlphaFoldDB" id="A0A2T3WCB5"/>
<reference evidence="1 2" key="1">
    <citation type="submission" date="2018-03" db="EMBL/GenBank/DDBJ databases">
        <title>Draft genome of Deinococcus sp. OD32.</title>
        <authorList>
            <person name="Wang X.-P."/>
            <person name="Du Z.-J."/>
        </authorList>
    </citation>
    <scope>NUCLEOTIDE SEQUENCE [LARGE SCALE GENOMIC DNA]</scope>
    <source>
        <strain evidence="1 2">OD32</strain>
    </source>
</reference>
<dbReference type="Proteomes" id="UP000240317">
    <property type="component" value="Unassembled WGS sequence"/>
</dbReference>
<evidence type="ECO:0000313" key="2">
    <source>
        <dbReference type="Proteomes" id="UP000240317"/>
    </source>
</evidence>
<gene>
    <name evidence="1" type="ORF">C8263_00200</name>
</gene>
<name>A0A2T3WCB5_9DEIO</name>
<dbReference type="OrthoDB" id="60113at2"/>